<keyword evidence="4 9" id="KW-0812">Transmembrane</keyword>
<dbReference type="NCBIfam" id="TIGR00728">
    <property type="entry name" value="OPT_sfam"/>
    <property type="match status" value="1"/>
</dbReference>
<evidence type="ECO:0000256" key="9">
    <source>
        <dbReference type="SAM" id="Phobius"/>
    </source>
</evidence>
<comment type="caution">
    <text evidence="10">The sequence shown here is derived from an EMBL/GenBank/DDBJ whole genome shotgun (WGS) entry which is preliminary data.</text>
</comment>
<evidence type="ECO:0000256" key="4">
    <source>
        <dbReference type="ARBA" id="ARBA00022692"/>
    </source>
</evidence>
<feature type="transmembrane region" description="Helical" evidence="9">
    <location>
        <begin position="538"/>
        <end position="561"/>
    </location>
</feature>
<keyword evidence="8 9" id="KW-0472">Membrane</keyword>
<evidence type="ECO:0000256" key="1">
    <source>
        <dbReference type="ARBA" id="ARBA00004141"/>
    </source>
</evidence>
<feature type="transmembrane region" description="Helical" evidence="9">
    <location>
        <begin position="461"/>
        <end position="481"/>
    </location>
</feature>
<comment type="similarity">
    <text evidence="2">Belongs to the oligopeptide OPT transporter family.</text>
</comment>
<organism evidence="10 11">
    <name type="scientific">Coniochaeta pulveracea</name>
    <dbReference type="NCBI Taxonomy" id="177199"/>
    <lineage>
        <taxon>Eukaryota</taxon>
        <taxon>Fungi</taxon>
        <taxon>Dikarya</taxon>
        <taxon>Ascomycota</taxon>
        <taxon>Pezizomycotina</taxon>
        <taxon>Sordariomycetes</taxon>
        <taxon>Sordariomycetidae</taxon>
        <taxon>Coniochaetales</taxon>
        <taxon>Coniochaetaceae</taxon>
        <taxon>Coniochaeta</taxon>
    </lineage>
</organism>
<dbReference type="InterPro" id="IPR004813">
    <property type="entry name" value="OPT"/>
</dbReference>
<dbReference type="NCBIfam" id="TIGR00727">
    <property type="entry name" value="ISP4_OPT"/>
    <property type="match status" value="1"/>
</dbReference>
<reference evidence="10 11" key="1">
    <citation type="submission" date="2018-08" db="EMBL/GenBank/DDBJ databases">
        <title>Draft genome of the lignicolous fungus Coniochaeta pulveracea.</title>
        <authorList>
            <person name="Borstlap C.J."/>
            <person name="De Witt R.N."/>
            <person name="Botha A."/>
            <person name="Volschenk H."/>
        </authorList>
    </citation>
    <scope>NUCLEOTIDE SEQUENCE [LARGE SCALE GENOMIC DNA]</scope>
    <source>
        <strain evidence="10 11">CAB683</strain>
    </source>
</reference>
<keyword evidence="6" id="KW-0653">Protein transport</keyword>
<evidence type="ECO:0000313" key="10">
    <source>
        <dbReference type="EMBL" id="RKU45277.1"/>
    </source>
</evidence>
<gene>
    <name evidence="10" type="ORF">DL546_005784</name>
</gene>
<protein>
    <recommendedName>
        <fullName evidence="12">OPT family small oligopeptide transporter</fullName>
    </recommendedName>
</protein>
<feature type="transmembrane region" description="Helical" evidence="9">
    <location>
        <begin position="769"/>
        <end position="791"/>
    </location>
</feature>
<keyword evidence="7 9" id="KW-1133">Transmembrane helix</keyword>
<dbReference type="PANTHER" id="PTHR22601">
    <property type="entry name" value="ISP4 LIKE PROTEIN"/>
    <property type="match status" value="1"/>
</dbReference>
<evidence type="ECO:0000256" key="8">
    <source>
        <dbReference type="ARBA" id="ARBA00023136"/>
    </source>
</evidence>
<evidence type="ECO:0000256" key="3">
    <source>
        <dbReference type="ARBA" id="ARBA00022448"/>
    </source>
</evidence>
<keyword evidence="3" id="KW-0813">Transport</keyword>
<proteinExistence type="inferred from homology"/>
<keyword evidence="11" id="KW-1185">Reference proteome</keyword>
<evidence type="ECO:0008006" key="12">
    <source>
        <dbReference type="Google" id="ProtNLM"/>
    </source>
</evidence>
<evidence type="ECO:0000256" key="5">
    <source>
        <dbReference type="ARBA" id="ARBA00022856"/>
    </source>
</evidence>
<evidence type="ECO:0000256" key="2">
    <source>
        <dbReference type="ARBA" id="ARBA00008807"/>
    </source>
</evidence>
<sequence length="831" mass="92722">MRCYRRRRLAAPLPLHISSESLHISQSKQSVAIMATEREQTTSHGEPAHVIEGHEDNATDIEKRTGVGTHSLAGLEHIKSTTKSTRSDQLSTHAVEPIDGLGVLDDAEATRVYDIESDNSPYPEVRAVVSPTDDESLPVNTLRAWALGVILTMLGSGANQFFSLRYPSVTISSLVAQLISFPAGVLLAKALPVKTVDLGPLGRWCINPDHDFNAKEHALITIMANISFTSAWATDVIQAQVAFYGQKAPAGYQVLMVLTCQMFGLGIAGLASDVLVKPAAMIWPSTLANAALFQTLHSRENDLADGWKVSRLRYFVIVFAAAFVWYWFPGYIFTALSYFTWICWAAPNNVVVNQLFGQVQGLGFFPLTFDWAQVAYNTSPILFPLNAQVNIICGWFFFYAVMPPILYYTNTFYSSYLPISSSNLFDNTGNTYNASRVVVDGTFDPELYSKYSPVFMPTTFASYYGIGFAVLTAGPVYVYLYHGDAIWRAVRGKDKLDVHARLMEKYAAVPKWWYALLTVVVYGLTIACMEHYHVGFPVWGITVALVLVVVFILPVGVVYAITNQNTNYLVVLGQIISGYLIPGKPIVSLAFKFYAFTGVSQAIAFSQDMKLAYYMKVPRRTIFVAQFVACFLGAITQVGVLIWMIGHIDRLCQEDQPDHFTCPQGRANFSASVLWGAVGPMRLFSPGQIYSGYLHMFWIGALCPFITWLMLKRWPNNFFLRNLNWVVFFGGTNNYPPATGINYTSWFAVGALFNWYIKRRKGAWWTKYAYVTSAALDVGLALSGIIIFFTLSYTGVKIDWWGNSVYKNTADGRLTPFKSIPDKGYFGPDTW</sequence>
<feature type="transmembrane region" description="Helical" evidence="9">
    <location>
        <begin position="741"/>
        <end position="757"/>
    </location>
</feature>
<feature type="transmembrane region" description="Helical" evidence="9">
    <location>
        <begin position="512"/>
        <end position="532"/>
    </location>
</feature>
<evidence type="ECO:0000256" key="6">
    <source>
        <dbReference type="ARBA" id="ARBA00022927"/>
    </source>
</evidence>
<evidence type="ECO:0000313" key="11">
    <source>
        <dbReference type="Proteomes" id="UP000275385"/>
    </source>
</evidence>
<dbReference type="Pfam" id="PF03169">
    <property type="entry name" value="OPT"/>
    <property type="match status" value="1"/>
</dbReference>
<dbReference type="GO" id="GO:0015031">
    <property type="term" value="P:protein transport"/>
    <property type="evidence" value="ECO:0007669"/>
    <property type="project" value="UniProtKB-KW"/>
</dbReference>
<accession>A0A420YBU2</accession>
<dbReference type="AlphaFoldDB" id="A0A420YBU2"/>
<keyword evidence="5" id="KW-0571">Peptide transport</keyword>
<dbReference type="GO" id="GO:0016020">
    <property type="term" value="C:membrane"/>
    <property type="evidence" value="ECO:0007669"/>
    <property type="project" value="UniProtKB-SubCell"/>
</dbReference>
<dbReference type="InterPro" id="IPR004648">
    <property type="entry name" value="Oligpept_transpt"/>
</dbReference>
<feature type="transmembrane region" description="Helical" evidence="9">
    <location>
        <begin position="690"/>
        <end position="711"/>
    </location>
</feature>
<comment type="subcellular location">
    <subcellularLocation>
        <location evidence="1">Membrane</location>
        <topology evidence="1">Multi-pass membrane protein</topology>
    </subcellularLocation>
</comment>
<dbReference type="EMBL" id="QVQW01000022">
    <property type="protein sequence ID" value="RKU45277.1"/>
    <property type="molecule type" value="Genomic_DNA"/>
</dbReference>
<feature type="transmembrane region" description="Helical" evidence="9">
    <location>
        <begin position="314"/>
        <end position="339"/>
    </location>
</feature>
<dbReference type="OrthoDB" id="9986677at2759"/>
<dbReference type="Proteomes" id="UP000275385">
    <property type="component" value="Unassembled WGS sequence"/>
</dbReference>
<dbReference type="GO" id="GO:0035673">
    <property type="term" value="F:oligopeptide transmembrane transporter activity"/>
    <property type="evidence" value="ECO:0007669"/>
    <property type="project" value="InterPro"/>
</dbReference>
<name>A0A420YBU2_9PEZI</name>
<feature type="transmembrane region" description="Helical" evidence="9">
    <location>
        <begin position="623"/>
        <end position="645"/>
    </location>
</feature>
<evidence type="ECO:0000256" key="7">
    <source>
        <dbReference type="ARBA" id="ARBA00022989"/>
    </source>
</evidence>
<feature type="transmembrane region" description="Helical" evidence="9">
    <location>
        <begin position="568"/>
        <end position="587"/>
    </location>
</feature>